<sequence length="125" mass="13976">MKTAATFLALCISGNAFAEIFLKDNSEIVGPWTLEFVAATLNSAKTDENRTWEFKADGTLVSSGYNRVLKIDDKMSFGYKVENGKILLTDPGRPHKPQTYEVYEKTGNSMILKGGSEGFYFFKKK</sequence>
<evidence type="ECO:0008006" key="4">
    <source>
        <dbReference type="Google" id="ProtNLM"/>
    </source>
</evidence>
<gene>
    <name evidence="2" type="ORF">MoryE10_16680</name>
</gene>
<evidence type="ECO:0000313" key="3">
    <source>
        <dbReference type="Proteomes" id="UP000824988"/>
    </source>
</evidence>
<keyword evidence="1" id="KW-0732">Signal</keyword>
<dbReference type="EMBL" id="AP019782">
    <property type="protein sequence ID" value="BBL71062.1"/>
    <property type="molecule type" value="Genomic_DNA"/>
</dbReference>
<dbReference type="RefSeq" id="WP_054772484.1">
    <property type="nucleotide sequence ID" value="NZ_AP019782.1"/>
</dbReference>
<dbReference type="Proteomes" id="UP000824988">
    <property type="component" value="Chromosome"/>
</dbReference>
<evidence type="ECO:0000256" key="1">
    <source>
        <dbReference type="SAM" id="SignalP"/>
    </source>
</evidence>
<organism evidence="2 3">
    <name type="scientific">Methylogaea oryzae</name>
    <dbReference type="NCBI Taxonomy" id="1295382"/>
    <lineage>
        <taxon>Bacteria</taxon>
        <taxon>Pseudomonadati</taxon>
        <taxon>Pseudomonadota</taxon>
        <taxon>Gammaproteobacteria</taxon>
        <taxon>Methylococcales</taxon>
        <taxon>Methylococcaceae</taxon>
        <taxon>Methylogaea</taxon>
    </lineage>
</organism>
<accession>A0A8D4VP20</accession>
<reference evidence="2" key="1">
    <citation type="submission" date="2019-06" db="EMBL/GenBank/DDBJ databases">
        <title>Complete genome sequence of Methylogaea oryzae strain JCM16910.</title>
        <authorList>
            <person name="Asakawa S."/>
        </authorList>
    </citation>
    <scope>NUCLEOTIDE SEQUENCE</scope>
    <source>
        <strain evidence="2">E10</strain>
    </source>
</reference>
<evidence type="ECO:0000313" key="2">
    <source>
        <dbReference type="EMBL" id="BBL71062.1"/>
    </source>
</evidence>
<keyword evidence="3" id="KW-1185">Reference proteome</keyword>
<dbReference type="AlphaFoldDB" id="A0A8D4VP20"/>
<protein>
    <recommendedName>
        <fullName evidence="4">Lipocalin-like domain-containing protein</fullName>
    </recommendedName>
</protein>
<feature type="chain" id="PRO_5034586185" description="Lipocalin-like domain-containing protein" evidence="1">
    <location>
        <begin position="19"/>
        <end position="125"/>
    </location>
</feature>
<feature type="signal peptide" evidence="1">
    <location>
        <begin position="1"/>
        <end position="18"/>
    </location>
</feature>
<name>A0A8D4VP20_9GAMM</name>
<dbReference type="KEGG" id="moz:MoryE10_16680"/>
<proteinExistence type="predicted"/>